<dbReference type="Pfam" id="PF00152">
    <property type="entry name" value="tRNA-synt_2"/>
    <property type="match status" value="2"/>
</dbReference>
<feature type="compositionally biased region" description="Polar residues" evidence="6">
    <location>
        <begin position="220"/>
        <end position="232"/>
    </location>
</feature>
<dbReference type="GO" id="GO:0005739">
    <property type="term" value="C:mitochondrion"/>
    <property type="evidence" value="ECO:0007669"/>
    <property type="project" value="TreeGrafter"/>
</dbReference>
<dbReference type="Gene3D" id="3.30.930.10">
    <property type="entry name" value="Bira Bifunctional Protein, Domain 2"/>
    <property type="match status" value="1"/>
</dbReference>
<dbReference type="SUPFAM" id="SSF50249">
    <property type="entry name" value="Nucleic acid-binding proteins"/>
    <property type="match status" value="1"/>
</dbReference>
<evidence type="ECO:0000313" key="8">
    <source>
        <dbReference type="EMBL" id="KAJ2896117.1"/>
    </source>
</evidence>
<feature type="compositionally biased region" description="Low complexity" evidence="6">
    <location>
        <begin position="243"/>
        <end position="259"/>
    </location>
</feature>
<dbReference type="Gene3D" id="2.40.50.140">
    <property type="entry name" value="Nucleic acid-binding proteins"/>
    <property type="match status" value="1"/>
</dbReference>
<evidence type="ECO:0000256" key="6">
    <source>
        <dbReference type="SAM" id="MobiDB-lite"/>
    </source>
</evidence>
<evidence type="ECO:0000259" key="7">
    <source>
        <dbReference type="PROSITE" id="PS50862"/>
    </source>
</evidence>
<protein>
    <recommendedName>
        <fullName evidence="7">Aminoacyl-transfer RNA synthetases class-II family profile domain-containing protein</fullName>
    </recommendedName>
</protein>
<dbReference type="InterPro" id="IPR004364">
    <property type="entry name" value="Aa-tRNA-synt_II"/>
</dbReference>
<feature type="domain" description="Aminoacyl-transfer RNA synthetases class-II family profile" evidence="7">
    <location>
        <begin position="294"/>
        <end position="565"/>
    </location>
</feature>
<proteinExistence type="predicted"/>
<dbReference type="InterPro" id="IPR045864">
    <property type="entry name" value="aa-tRNA-synth_II/BPL/LPL"/>
</dbReference>
<evidence type="ECO:0000256" key="2">
    <source>
        <dbReference type="ARBA" id="ARBA00022741"/>
    </source>
</evidence>
<evidence type="ECO:0000256" key="1">
    <source>
        <dbReference type="ARBA" id="ARBA00022598"/>
    </source>
</evidence>
<keyword evidence="2" id="KW-0547">Nucleotide-binding</keyword>
<dbReference type="GO" id="GO:0004816">
    <property type="term" value="F:asparagine-tRNA ligase activity"/>
    <property type="evidence" value="ECO:0007669"/>
    <property type="project" value="TreeGrafter"/>
</dbReference>
<evidence type="ECO:0000313" key="9">
    <source>
        <dbReference type="Proteomes" id="UP001201980"/>
    </source>
</evidence>
<dbReference type="InterPro" id="IPR006195">
    <property type="entry name" value="aa-tRNA-synth_II"/>
</dbReference>
<dbReference type="Proteomes" id="UP001201980">
    <property type="component" value="Unassembled WGS sequence"/>
</dbReference>
<dbReference type="GO" id="GO:0006421">
    <property type="term" value="P:asparaginyl-tRNA aminoacylation"/>
    <property type="evidence" value="ECO:0007669"/>
    <property type="project" value="TreeGrafter"/>
</dbReference>
<comment type="caution">
    <text evidence="8">The sequence shown here is derived from an EMBL/GenBank/DDBJ whole genome shotgun (WGS) entry which is preliminary data.</text>
</comment>
<dbReference type="PRINTS" id="PR01042">
    <property type="entry name" value="TRNASYNTHASP"/>
</dbReference>
<keyword evidence="3" id="KW-0067">ATP-binding</keyword>
<dbReference type="AlphaFoldDB" id="A0AAD5RKL7"/>
<dbReference type="CDD" id="cd04318">
    <property type="entry name" value="EcAsnRS_like_N"/>
    <property type="match status" value="1"/>
</dbReference>
<dbReference type="InterPro" id="IPR012340">
    <property type="entry name" value="NA-bd_OB-fold"/>
</dbReference>
<keyword evidence="5" id="KW-0030">Aminoacyl-tRNA synthetase</keyword>
<name>A0AAD5RKL7_9PEZI</name>
<sequence length="717" mass="78275">MSLLVPSRAALTCRPAELARCSLSASFPVAICRWTSSQAPVTCSATIASLFDNGRDAEGSEISVNGFVRSVRAQKQHCFVALGDGSTLAPLQALVVTDQAEGLTTGAAVRLRGSWVESPAKGQSHELHANQVEILGPSDAKACFSIPSFPIQKKYQTPEYLRTMPHLRSRTPFNSVLLRFRSEAIASLTSFFASRQFIQTHPPIITSSDCEGAGEVFTVSGGSKTRSQTIAEGDQHQQAESETTSATPPSGSHGPSTTSVATRTEEGDFFRSPKYLTVSSQLHLEAFAQSVGNVWTLSPTFRAEKSDTSRHLAEFYMLEAEMSFVDDVEAVMSLTENMLKHLTRTIFPTRVGQELVQRSKHSQTSDMTPAEVVESRWKGMMHDGRWPRIAYTEAVKMLRDAYLSGNAKFRHEPVWGRGLHSEHEKFIASKVGREYQPVFITNYPRDIKAFYMRQTPASAGDNARNSTIGATEAAPNAGTGTTVDCFDLLVPEYCEIAGGSMREHRLSELLSAMEYHGLVTPARPRSSGTGPGSGDIPLPAATGLESEMGADCPLGWLASFGLLEPKFDNDGATTSRVAQQSEGQISIEKVHCISHALRKSIPDVPAHGRIVVSLELPSFAWLQSIWDFAATGACFRLCLTTGCIADADMPCFRRPRTHSGIWLPSTTGFDILRKCEGAWADDESETDLETEMTFRADSTIATTDKTELLSHTRRNNS</sequence>
<dbReference type="InterPro" id="IPR002312">
    <property type="entry name" value="Asp/Asn-tRNA-synth_IIb"/>
</dbReference>
<dbReference type="PROSITE" id="PS50862">
    <property type="entry name" value="AA_TRNA_LIGASE_II"/>
    <property type="match status" value="1"/>
</dbReference>
<feature type="region of interest" description="Disordered" evidence="6">
    <location>
        <begin position="216"/>
        <end position="264"/>
    </location>
</feature>
<dbReference type="PANTHER" id="PTHR22594:SF34">
    <property type="entry name" value="ASPARAGINE--TRNA LIGASE, MITOCHONDRIAL-RELATED"/>
    <property type="match status" value="1"/>
</dbReference>
<dbReference type="GO" id="GO:0005524">
    <property type="term" value="F:ATP binding"/>
    <property type="evidence" value="ECO:0007669"/>
    <property type="project" value="UniProtKB-KW"/>
</dbReference>
<keyword evidence="4" id="KW-0648">Protein biosynthesis</keyword>
<keyword evidence="1" id="KW-0436">Ligase</keyword>
<dbReference type="EMBL" id="JAKWBI020000353">
    <property type="protein sequence ID" value="KAJ2896117.1"/>
    <property type="molecule type" value="Genomic_DNA"/>
</dbReference>
<accession>A0AAD5RKL7</accession>
<dbReference type="GO" id="GO:0003676">
    <property type="term" value="F:nucleic acid binding"/>
    <property type="evidence" value="ECO:0007669"/>
    <property type="project" value="InterPro"/>
</dbReference>
<gene>
    <name evidence="8" type="ORF">MKZ38_005872</name>
</gene>
<reference evidence="8" key="1">
    <citation type="submission" date="2022-07" db="EMBL/GenBank/DDBJ databases">
        <title>Draft genome sequence of Zalerion maritima ATCC 34329, a (micro)plastics degrading marine fungus.</title>
        <authorList>
            <person name="Paco A."/>
            <person name="Goncalves M.F.M."/>
            <person name="Rocha-Santos T.A.P."/>
            <person name="Alves A."/>
        </authorList>
    </citation>
    <scope>NUCLEOTIDE SEQUENCE</scope>
    <source>
        <strain evidence="8">ATCC 34329</strain>
    </source>
</reference>
<keyword evidence="9" id="KW-1185">Reference proteome</keyword>
<dbReference type="SUPFAM" id="SSF55681">
    <property type="entry name" value="Class II aaRS and biotin synthetases"/>
    <property type="match status" value="1"/>
</dbReference>
<organism evidence="8 9">
    <name type="scientific">Zalerion maritima</name>
    <dbReference type="NCBI Taxonomy" id="339359"/>
    <lineage>
        <taxon>Eukaryota</taxon>
        <taxon>Fungi</taxon>
        <taxon>Dikarya</taxon>
        <taxon>Ascomycota</taxon>
        <taxon>Pezizomycotina</taxon>
        <taxon>Sordariomycetes</taxon>
        <taxon>Lulworthiomycetidae</taxon>
        <taxon>Lulworthiales</taxon>
        <taxon>Lulworthiaceae</taxon>
        <taxon>Zalerion</taxon>
    </lineage>
</organism>
<dbReference type="PANTHER" id="PTHR22594">
    <property type="entry name" value="ASPARTYL/LYSYL-TRNA SYNTHETASE"/>
    <property type="match status" value="1"/>
</dbReference>
<evidence type="ECO:0000256" key="4">
    <source>
        <dbReference type="ARBA" id="ARBA00022917"/>
    </source>
</evidence>
<feature type="region of interest" description="Disordered" evidence="6">
    <location>
        <begin position="521"/>
        <end position="540"/>
    </location>
</feature>
<dbReference type="InterPro" id="IPR004365">
    <property type="entry name" value="NA-bd_OB_tRNA"/>
</dbReference>
<evidence type="ECO:0000256" key="5">
    <source>
        <dbReference type="ARBA" id="ARBA00023146"/>
    </source>
</evidence>
<dbReference type="Pfam" id="PF01336">
    <property type="entry name" value="tRNA_anti-codon"/>
    <property type="match status" value="1"/>
</dbReference>
<evidence type="ECO:0000256" key="3">
    <source>
        <dbReference type="ARBA" id="ARBA00022840"/>
    </source>
</evidence>